<reference evidence="4" key="1">
    <citation type="journal article" date="2014" name="Int. J. Syst. Evol. Microbiol.">
        <title>Complete genome sequence of Corynebacterium casei LMG S-19264T (=DSM 44701T), isolated from a smear-ripened cheese.</title>
        <authorList>
            <consortium name="US DOE Joint Genome Institute (JGI-PGF)"/>
            <person name="Walter F."/>
            <person name="Albersmeier A."/>
            <person name="Kalinowski J."/>
            <person name="Ruckert C."/>
        </authorList>
    </citation>
    <scope>NUCLEOTIDE SEQUENCE</scope>
    <source>
        <strain evidence="4">CCM 7897</strain>
    </source>
</reference>
<evidence type="ECO:0000256" key="1">
    <source>
        <dbReference type="ARBA" id="ARBA00009437"/>
    </source>
</evidence>
<feature type="domain" description="LysR substrate-binding" evidence="3">
    <location>
        <begin position="22"/>
        <end position="217"/>
    </location>
</feature>
<dbReference type="InterPro" id="IPR058163">
    <property type="entry name" value="LysR-type_TF_proteobact-type"/>
</dbReference>
<comment type="caution">
    <text evidence="4">The sequence shown here is derived from an EMBL/GenBank/DDBJ whole genome shotgun (WGS) entry which is preliminary data.</text>
</comment>
<dbReference type="EMBL" id="BMCT01000001">
    <property type="protein sequence ID" value="GGF45206.1"/>
    <property type="molecule type" value="Genomic_DNA"/>
</dbReference>
<dbReference type="Pfam" id="PF03466">
    <property type="entry name" value="LysR_substrate"/>
    <property type="match status" value="1"/>
</dbReference>
<reference evidence="4" key="2">
    <citation type="submission" date="2020-09" db="EMBL/GenBank/DDBJ databases">
        <authorList>
            <person name="Sun Q."/>
            <person name="Sedlacek I."/>
        </authorList>
    </citation>
    <scope>NUCLEOTIDE SEQUENCE</scope>
    <source>
        <strain evidence="4">CCM 7897</strain>
    </source>
</reference>
<dbReference type="AlphaFoldDB" id="A0A917BJN4"/>
<dbReference type="Gene3D" id="3.40.190.10">
    <property type="entry name" value="Periplasmic binding protein-like II"/>
    <property type="match status" value="2"/>
</dbReference>
<dbReference type="SUPFAM" id="SSF53850">
    <property type="entry name" value="Periplasmic binding protein-like II"/>
    <property type="match status" value="1"/>
</dbReference>
<sequence>MPLVREAFDRIGATLDQFMDGRLREALTVGVVGTFALGWLLPRLPAFSAAHPGVDLRVRTNNNKVDLAGEGLDCAIRFGDGAWHGVAATPLLAAPLAPLCAPALAAGLARPADLAALPLLRSYRAEEWERWFAAAGVPAPPLRGPVFDSSTLMAGAAAAGLGVALLPVPMFTAELAAERLVQPFALAIDAGCYWLTRLNTRPESPAMAAFRTWLTRETDSAETAAMAAPASRP</sequence>
<protein>
    <recommendedName>
        <fullName evidence="3">LysR substrate-binding domain-containing protein</fullName>
    </recommendedName>
</protein>
<dbReference type="GO" id="GO:0003700">
    <property type="term" value="F:DNA-binding transcription factor activity"/>
    <property type="evidence" value="ECO:0007669"/>
    <property type="project" value="TreeGrafter"/>
</dbReference>
<keyword evidence="2" id="KW-0010">Activator</keyword>
<dbReference type="GO" id="GO:0043565">
    <property type="term" value="F:sequence-specific DNA binding"/>
    <property type="evidence" value="ECO:0007669"/>
    <property type="project" value="TreeGrafter"/>
</dbReference>
<name>A0A917BJN4_9HYPH</name>
<comment type="similarity">
    <text evidence="1">Belongs to the LysR transcriptional regulatory family.</text>
</comment>
<evidence type="ECO:0000259" key="3">
    <source>
        <dbReference type="Pfam" id="PF03466"/>
    </source>
</evidence>
<keyword evidence="5" id="KW-1185">Reference proteome</keyword>
<gene>
    <name evidence="4" type="ORF">GCM10007301_00890</name>
</gene>
<dbReference type="Proteomes" id="UP000606044">
    <property type="component" value="Unassembled WGS sequence"/>
</dbReference>
<dbReference type="InterPro" id="IPR005119">
    <property type="entry name" value="LysR_subst-bd"/>
</dbReference>
<organism evidence="4 5">
    <name type="scientific">Azorhizobium oxalatiphilum</name>
    <dbReference type="NCBI Taxonomy" id="980631"/>
    <lineage>
        <taxon>Bacteria</taxon>
        <taxon>Pseudomonadati</taxon>
        <taxon>Pseudomonadota</taxon>
        <taxon>Alphaproteobacteria</taxon>
        <taxon>Hyphomicrobiales</taxon>
        <taxon>Xanthobacteraceae</taxon>
        <taxon>Azorhizobium</taxon>
    </lineage>
</organism>
<evidence type="ECO:0000256" key="2">
    <source>
        <dbReference type="ARBA" id="ARBA00023159"/>
    </source>
</evidence>
<evidence type="ECO:0000313" key="4">
    <source>
        <dbReference type="EMBL" id="GGF45206.1"/>
    </source>
</evidence>
<evidence type="ECO:0000313" key="5">
    <source>
        <dbReference type="Proteomes" id="UP000606044"/>
    </source>
</evidence>
<accession>A0A917BJN4</accession>
<dbReference type="PANTHER" id="PTHR30537:SF70">
    <property type="entry name" value="HTH-TYPE TRANSCRIPTIONAL ACTIVATOR AMPR"/>
    <property type="match status" value="1"/>
</dbReference>
<proteinExistence type="inferred from homology"/>
<dbReference type="PANTHER" id="PTHR30537">
    <property type="entry name" value="HTH-TYPE TRANSCRIPTIONAL REGULATOR"/>
    <property type="match status" value="1"/>
</dbReference>
<dbReference type="GO" id="GO:0006351">
    <property type="term" value="P:DNA-templated transcription"/>
    <property type="evidence" value="ECO:0007669"/>
    <property type="project" value="TreeGrafter"/>
</dbReference>